<accession>A0A0W0VMV6</accession>
<proteinExistence type="predicted"/>
<dbReference type="Proteomes" id="UP000054869">
    <property type="component" value="Unassembled WGS sequence"/>
</dbReference>
<dbReference type="OrthoDB" id="5647185at2"/>
<protein>
    <submittedName>
        <fullName evidence="4">Opacity protein-like surface antigen</fullName>
    </submittedName>
</protein>
<evidence type="ECO:0000313" key="4">
    <source>
        <dbReference type="EMBL" id="KTD21407.1"/>
    </source>
</evidence>
<reference evidence="4 5" key="1">
    <citation type="submission" date="2015-11" db="EMBL/GenBank/DDBJ databases">
        <title>Genomic analysis of 38 Legionella species identifies large and diverse effector repertoires.</title>
        <authorList>
            <person name="Burstein D."/>
            <person name="Amaro F."/>
            <person name="Zusman T."/>
            <person name="Lifshitz Z."/>
            <person name="Cohen O."/>
            <person name="Gilbert J.A."/>
            <person name="Pupko T."/>
            <person name="Shuman H.A."/>
            <person name="Segal G."/>
        </authorList>
    </citation>
    <scope>NUCLEOTIDE SEQUENCE [LARGE SCALE GENOMIC DNA]</scope>
    <source>
        <strain evidence="4 5">ATCC 49751</strain>
    </source>
</reference>
<dbReference type="SUPFAM" id="SSF56925">
    <property type="entry name" value="OMPA-like"/>
    <property type="match status" value="1"/>
</dbReference>
<dbReference type="InterPro" id="IPR027385">
    <property type="entry name" value="Beta-barrel_OMP"/>
</dbReference>
<dbReference type="InterPro" id="IPR011250">
    <property type="entry name" value="OMP/PagP_B-barrel"/>
</dbReference>
<keyword evidence="5" id="KW-1185">Reference proteome</keyword>
<evidence type="ECO:0000256" key="1">
    <source>
        <dbReference type="ARBA" id="ARBA00022729"/>
    </source>
</evidence>
<keyword evidence="1 2" id="KW-0732">Signal</keyword>
<dbReference type="PATRIC" id="fig|45067.4.peg.1645"/>
<evidence type="ECO:0000313" key="5">
    <source>
        <dbReference type="Proteomes" id="UP000054869"/>
    </source>
</evidence>
<gene>
    <name evidence="4" type="ORF">Llan_1570</name>
</gene>
<evidence type="ECO:0000256" key="2">
    <source>
        <dbReference type="SAM" id="SignalP"/>
    </source>
</evidence>
<feature type="signal peptide" evidence="2">
    <location>
        <begin position="1"/>
        <end position="21"/>
    </location>
</feature>
<dbReference type="STRING" id="45067.Llan_1570"/>
<dbReference type="EMBL" id="LNYI01000032">
    <property type="protein sequence ID" value="KTD21407.1"/>
    <property type="molecule type" value="Genomic_DNA"/>
</dbReference>
<dbReference type="Gene3D" id="2.40.160.20">
    <property type="match status" value="1"/>
</dbReference>
<sequence length="264" mass="28959">MKTYIKLGLAGLLTASSSAFSVSPPDGWYAGLFGELNYTPKIDFTITTSSFFAINGFFSTFGIVPPLTSGIGEIDYSTGGGGGGHIGYRYCGWRFEGELLFNYSPYDKVTIGGVTLTKNTNSSLIFPFSNLTIDGNTSLGAALFNVYYDFYDYDYDDVSFVPYVGLGIGYGYIQDKFELDFVSMGLTGATGITTTSNSTNIFTLKENTSTPVGQAIVGVSYLFNESFSAALDYRYVTTKKISNFNDRFTVHTLNLSFSYWFSDY</sequence>
<dbReference type="eggNOG" id="COG3637">
    <property type="taxonomic scope" value="Bacteria"/>
</dbReference>
<feature type="domain" description="Outer membrane protein beta-barrel" evidence="3">
    <location>
        <begin position="8"/>
        <end position="261"/>
    </location>
</feature>
<name>A0A0W0VMV6_9GAMM</name>
<organism evidence="4 5">
    <name type="scientific">Legionella lansingensis</name>
    <dbReference type="NCBI Taxonomy" id="45067"/>
    <lineage>
        <taxon>Bacteria</taxon>
        <taxon>Pseudomonadati</taxon>
        <taxon>Pseudomonadota</taxon>
        <taxon>Gammaproteobacteria</taxon>
        <taxon>Legionellales</taxon>
        <taxon>Legionellaceae</taxon>
        <taxon>Legionella</taxon>
    </lineage>
</organism>
<comment type="caution">
    <text evidence="4">The sequence shown here is derived from an EMBL/GenBank/DDBJ whole genome shotgun (WGS) entry which is preliminary data.</text>
</comment>
<feature type="chain" id="PRO_5006914924" evidence="2">
    <location>
        <begin position="22"/>
        <end position="264"/>
    </location>
</feature>
<dbReference type="AlphaFoldDB" id="A0A0W0VMV6"/>
<dbReference type="RefSeq" id="WP_028373819.1">
    <property type="nucleotide sequence ID" value="NZ_CAAAJD010000028.1"/>
</dbReference>
<evidence type="ECO:0000259" key="3">
    <source>
        <dbReference type="Pfam" id="PF13505"/>
    </source>
</evidence>
<dbReference type="Pfam" id="PF13505">
    <property type="entry name" value="OMP_b-brl"/>
    <property type="match status" value="1"/>
</dbReference>